<protein>
    <submittedName>
        <fullName evidence="1">Uncharacterized protein</fullName>
    </submittedName>
</protein>
<organism evidence="1 2">
    <name type="scientific">Caballeronia sordidicola</name>
    <name type="common">Burkholderia sordidicola</name>
    <dbReference type="NCBI Taxonomy" id="196367"/>
    <lineage>
        <taxon>Bacteria</taxon>
        <taxon>Pseudomonadati</taxon>
        <taxon>Pseudomonadota</taxon>
        <taxon>Betaproteobacteria</taxon>
        <taxon>Burkholderiales</taxon>
        <taxon>Burkholderiaceae</taxon>
        <taxon>Caballeronia</taxon>
    </lineage>
</organism>
<evidence type="ECO:0000313" key="1">
    <source>
        <dbReference type="EMBL" id="OXC73647.1"/>
    </source>
</evidence>
<comment type="caution">
    <text evidence="1">The sequence shown here is derived from an EMBL/GenBank/DDBJ whole genome shotgun (WGS) entry which is preliminary data.</text>
</comment>
<sequence length="50" mass="5498">MNELALTNDRKHKASADLAMNIVSPGLITENQQVGLPLRDAQLVTLDPRE</sequence>
<accession>A0A226WS76</accession>
<gene>
    <name evidence="1" type="ORF">BSU04_36250</name>
</gene>
<dbReference type="Proteomes" id="UP000214720">
    <property type="component" value="Unassembled WGS sequence"/>
</dbReference>
<dbReference type="EMBL" id="MTHB01000246">
    <property type="protein sequence ID" value="OXC73647.1"/>
    <property type="molecule type" value="Genomic_DNA"/>
</dbReference>
<evidence type="ECO:0000313" key="2">
    <source>
        <dbReference type="Proteomes" id="UP000214720"/>
    </source>
</evidence>
<dbReference type="AlphaFoldDB" id="A0A226WS76"/>
<proteinExistence type="predicted"/>
<name>A0A226WS76_CABSO</name>
<reference evidence="2" key="1">
    <citation type="submission" date="2017-01" db="EMBL/GenBank/DDBJ databases">
        <title>Genome Analysis of Deinococcus marmoris KOPRI26562.</title>
        <authorList>
            <person name="Kim J.H."/>
            <person name="Oh H.-M."/>
        </authorList>
    </citation>
    <scope>NUCLEOTIDE SEQUENCE [LARGE SCALE GENOMIC DNA]</scope>
    <source>
        <strain evidence="2">PAMC 26633</strain>
    </source>
</reference>